<accession>A0AAU6NYD4</accession>
<dbReference type="InterPro" id="IPR025380">
    <property type="entry name" value="DUF4369"/>
</dbReference>
<evidence type="ECO:0000313" key="4">
    <source>
        <dbReference type="Proteomes" id="UP001368318"/>
    </source>
</evidence>
<organism evidence="2 4">
    <name type="scientific">Mangrovimonas cancribranchiae</name>
    <dbReference type="NCBI Taxonomy" id="3080055"/>
    <lineage>
        <taxon>Bacteria</taxon>
        <taxon>Pseudomonadati</taxon>
        <taxon>Bacteroidota</taxon>
        <taxon>Flavobacteriia</taxon>
        <taxon>Flavobacteriales</taxon>
        <taxon>Flavobacteriaceae</taxon>
        <taxon>Mangrovimonas</taxon>
    </lineage>
</organism>
<dbReference type="KEGG" id="mcaa:R3L15_08515"/>
<dbReference type="EMBL" id="CP136924">
    <property type="protein sequence ID" value="WXA02670.1"/>
    <property type="molecule type" value="Genomic_DNA"/>
</dbReference>
<reference evidence="2 4" key="1">
    <citation type="submission" date="2023-10" db="EMBL/GenBank/DDBJ databases">
        <title>Culture-based analysis of two novel bacteria associated with mangrove crab gills.</title>
        <authorList>
            <person name="Yang X."/>
            <person name="Garuglieri E."/>
            <person name="Van Goethem M.W."/>
            <person name="Fusi M."/>
            <person name="Marasco R."/>
            <person name="Daffonchio D.G."/>
        </authorList>
    </citation>
    <scope>NUCLEOTIDE SEQUENCE [LARGE SCALE GENOMIC DNA]</scope>
    <source>
        <strain evidence="3">UG2-1</strain>
        <strain evidence="2">UG2-2</strain>
        <strain evidence="4">UG2_2</strain>
    </source>
</reference>
<dbReference type="EMBL" id="CP136925">
    <property type="protein sequence ID" value="WXA12169.1"/>
    <property type="molecule type" value="Genomic_DNA"/>
</dbReference>
<gene>
    <name evidence="3" type="ORF">R3L15_08515</name>
    <name evidence="2" type="ORF">R3L16_13075</name>
</gene>
<dbReference type="Pfam" id="PF14289">
    <property type="entry name" value="DUF4369"/>
    <property type="match status" value="1"/>
</dbReference>
<dbReference type="RefSeq" id="WP_338731130.1">
    <property type="nucleotide sequence ID" value="NZ_CP136924.1"/>
</dbReference>
<keyword evidence="4" id="KW-1185">Reference proteome</keyword>
<evidence type="ECO:0000259" key="1">
    <source>
        <dbReference type="Pfam" id="PF14289"/>
    </source>
</evidence>
<sequence length="233" mass="26468">MKNSLLALIVLFIVSCNNKPQDLIVKGHIKGLKKGTIYLERVQDSAIIILDSLLIKGNPNFELSSELETPEALYLRLDKNSTKKSTDNRIVFFADKGTTEITTTLKNFVVDATIKGSKQQTLYEDYLKVMSRFNDKSLELYKDKLEAIKLGDSSKINEIQIAINKLIKSKYLYTVNFAVTNNDSEIAPYLALSEVYDAQPKWLDTINQSLTPRIKDSKYGKILDNYISELKEN</sequence>
<protein>
    <submittedName>
        <fullName evidence="2">DUF4369 domain-containing protein</fullName>
    </submittedName>
</protein>
<dbReference type="Proteomes" id="UP001368318">
    <property type="component" value="Chromosome"/>
</dbReference>
<feature type="domain" description="DUF4369" evidence="1">
    <location>
        <begin position="25"/>
        <end position="123"/>
    </location>
</feature>
<evidence type="ECO:0000313" key="3">
    <source>
        <dbReference type="EMBL" id="WXA12169.1"/>
    </source>
</evidence>
<name>A0AAU6NYD4_9FLAO</name>
<dbReference type="AlphaFoldDB" id="A0AAU6NYD4"/>
<dbReference type="PROSITE" id="PS51257">
    <property type="entry name" value="PROKAR_LIPOPROTEIN"/>
    <property type="match status" value="1"/>
</dbReference>
<proteinExistence type="predicted"/>
<evidence type="ECO:0000313" key="2">
    <source>
        <dbReference type="EMBL" id="WXA02670.1"/>
    </source>
</evidence>